<evidence type="ECO:0000259" key="9">
    <source>
        <dbReference type="Pfam" id="PF00883"/>
    </source>
</evidence>
<dbReference type="GO" id="GO:0005737">
    <property type="term" value="C:cytoplasm"/>
    <property type="evidence" value="ECO:0007669"/>
    <property type="project" value="InterPro"/>
</dbReference>
<accession>A0A1R4K0C2</accession>
<dbReference type="GO" id="GO:0006508">
    <property type="term" value="P:proteolysis"/>
    <property type="evidence" value="ECO:0007669"/>
    <property type="project" value="UniProtKB-KW"/>
</dbReference>
<evidence type="ECO:0000256" key="5">
    <source>
        <dbReference type="ARBA" id="ARBA00033172"/>
    </source>
</evidence>
<dbReference type="OrthoDB" id="9809354at2"/>
<evidence type="ECO:0000256" key="7">
    <source>
        <dbReference type="ARBA" id="ARBA00050021"/>
    </source>
</evidence>
<dbReference type="GO" id="GO:0030145">
    <property type="term" value="F:manganese ion binding"/>
    <property type="evidence" value="ECO:0007669"/>
    <property type="project" value="InterPro"/>
</dbReference>
<dbReference type="AlphaFoldDB" id="A0A1R4K0C2"/>
<dbReference type="SUPFAM" id="SSF53187">
    <property type="entry name" value="Zn-dependent exopeptidases"/>
    <property type="match status" value="1"/>
</dbReference>
<evidence type="ECO:0000256" key="3">
    <source>
        <dbReference type="ARBA" id="ARBA00022670"/>
    </source>
</evidence>
<evidence type="ECO:0000256" key="2">
    <source>
        <dbReference type="ARBA" id="ARBA00022438"/>
    </source>
</evidence>
<dbReference type="EMBL" id="FUKO01000022">
    <property type="protein sequence ID" value="SJN37473.1"/>
    <property type="molecule type" value="Genomic_DNA"/>
</dbReference>
<dbReference type="CDD" id="cd00433">
    <property type="entry name" value="Peptidase_M17"/>
    <property type="match status" value="1"/>
</dbReference>
<dbReference type="RefSeq" id="WP_087131845.1">
    <property type="nucleotide sequence ID" value="NZ_FUKO01000022.1"/>
</dbReference>
<protein>
    <recommendedName>
        <fullName evidence="7">Probable cytosol aminopeptidase</fullName>
    </recommendedName>
    <alternativeName>
        <fullName evidence="8">Leucine aminopeptidase</fullName>
    </alternativeName>
    <alternativeName>
        <fullName evidence="5">Leucyl aminopeptidase</fullName>
    </alternativeName>
</protein>
<dbReference type="InterPro" id="IPR011356">
    <property type="entry name" value="Leucine_aapep/pepB"/>
</dbReference>
<proteinExistence type="inferred from homology"/>
<reference evidence="10 11" key="1">
    <citation type="submission" date="2017-02" db="EMBL/GenBank/DDBJ databases">
        <authorList>
            <person name="Peterson S.W."/>
        </authorList>
    </citation>
    <scope>NUCLEOTIDE SEQUENCE [LARGE SCALE GENOMIC DNA]</scope>
    <source>
        <strain evidence="10 11">B Mb 05.01</strain>
    </source>
</reference>
<keyword evidence="4 10" id="KW-0378">Hydrolase</keyword>
<gene>
    <name evidence="10" type="ORF">FM104_09645</name>
</gene>
<keyword evidence="3" id="KW-0645">Protease</keyword>
<evidence type="ECO:0000313" key="10">
    <source>
        <dbReference type="EMBL" id="SJN37473.1"/>
    </source>
</evidence>
<keyword evidence="2 10" id="KW-0031">Aminopeptidase</keyword>
<dbReference type="InterPro" id="IPR000819">
    <property type="entry name" value="Peptidase_M17_C"/>
</dbReference>
<name>A0A1R4K0C2_9MICO</name>
<sequence>MTITAVESREAIAVDCDAAQPWETRADVLIVAVQTGGVPAWLGAYAEALGELDAGDRLTVHRTAGAGFLASVVEIVVLRGTAPSAARRAARAIGAAHRSRTAFAVAGIAAQADEALPFVAGFAEGRYRFTRYLGDGGIAPATLAFVGVPAAAVDGLRADLASAEIVEEAVRWCRDLTNAPARDLTPVSFAEEAVREAARWGAAVQVRDETWLAEERFSGIVSVGAGSPHPPRLVEVSYRGPEAGTTPPIVLVGKGVTFDSGGLSLKKASAMMEMKSDMAGAATVLAAVCAIARMAPPGVHVTALLTLAENMPGPGALRPGDIIRHRNGLTTEVVNTDCEGRLAMSDALTWASERRPAAIVDVATLTYSTIAALGMEVTSIIGNDATLVADIRAAGDATGDPYWELPLWEPYRRLIDSPFADLRNEEIGDGAGAITAALFLREFVDGVPWAHLDTGGTAYLDEETEDLAAGATGTGVRSLIRFVLDRSHAARRAQEGETR</sequence>
<comment type="function">
    <text evidence="6">Presumably involved in the processing and regular turnover of intracellular proteins. Catalyzes the removal of unsubstituted N-terminal amino acids from various peptides.</text>
</comment>
<evidence type="ECO:0000256" key="8">
    <source>
        <dbReference type="ARBA" id="ARBA00050061"/>
    </source>
</evidence>
<evidence type="ECO:0000313" key="11">
    <source>
        <dbReference type="Proteomes" id="UP000196320"/>
    </source>
</evidence>
<evidence type="ECO:0000256" key="1">
    <source>
        <dbReference type="ARBA" id="ARBA00009528"/>
    </source>
</evidence>
<dbReference type="PRINTS" id="PR00481">
    <property type="entry name" value="LAMNOPPTDASE"/>
</dbReference>
<comment type="similarity">
    <text evidence="1">Belongs to the peptidase M17 family.</text>
</comment>
<dbReference type="Pfam" id="PF00883">
    <property type="entry name" value="Peptidase_M17"/>
    <property type="match status" value="1"/>
</dbReference>
<evidence type="ECO:0000256" key="4">
    <source>
        <dbReference type="ARBA" id="ARBA00022801"/>
    </source>
</evidence>
<feature type="domain" description="Cytosol aminopeptidase" evidence="9">
    <location>
        <begin position="172"/>
        <end position="480"/>
    </location>
</feature>
<evidence type="ECO:0000256" key="6">
    <source>
        <dbReference type="ARBA" id="ARBA00049972"/>
    </source>
</evidence>
<keyword evidence="11" id="KW-1185">Reference proteome</keyword>
<dbReference type="PANTHER" id="PTHR11963:SF23">
    <property type="entry name" value="CYTOSOL AMINOPEPTIDASE"/>
    <property type="match status" value="1"/>
</dbReference>
<organism evidence="10 11">
    <name type="scientific">Microbacterium esteraromaticum</name>
    <dbReference type="NCBI Taxonomy" id="57043"/>
    <lineage>
        <taxon>Bacteria</taxon>
        <taxon>Bacillati</taxon>
        <taxon>Actinomycetota</taxon>
        <taxon>Actinomycetes</taxon>
        <taxon>Micrococcales</taxon>
        <taxon>Microbacteriaceae</taxon>
        <taxon>Microbacterium</taxon>
    </lineage>
</organism>
<dbReference type="Proteomes" id="UP000196320">
    <property type="component" value="Unassembled WGS sequence"/>
</dbReference>
<dbReference type="GO" id="GO:0070006">
    <property type="term" value="F:metalloaminopeptidase activity"/>
    <property type="evidence" value="ECO:0007669"/>
    <property type="project" value="InterPro"/>
</dbReference>
<dbReference type="Gene3D" id="3.40.630.10">
    <property type="entry name" value="Zn peptidases"/>
    <property type="match status" value="1"/>
</dbReference>
<dbReference type="PANTHER" id="PTHR11963">
    <property type="entry name" value="LEUCINE AMINOPEPTIDASE-RELATED"/>
    <property type="match status" value="1"/>
</dbReference>